<dbReference type="AlphaFoldDB" id="A0A0K1W3H3"/>
<evidence type="ECO:0000313" key="2">
    <source>
        <dbReference type="EMBL" id="AKX34657.1"/>
    </source>
</evidence>
<dbReference type="PATRIC" id="fig|216942.3.peg.1067"/>
<feature type="transmembrane region" description="Helical" evidence="1">
    <location>
        <begin position="45"/>
        <end position="68"/>
    </location>
</feature>
<sequence>MRKKDLINNLESNDAPSFLYKEMERVKLPIKKSIWCSLNNKYTNLILIILTIVMLLIAVLIFTVTWFITNIDRSLSALYLYLLLGPEIFYGLFFLYFFICKINNKKIDLKISNISWNKVFELYIKNDKLKISNIDIITASLELYNLLTMLNNNKTYDINNKINFVFKDFDFKINFNNIYYDKEEQNILLRQEIIFNERIPLDDILNEFKSENYQNVKSHKIDNNICLTMNVLIMDTTNKLSKKGKITPDSFIKENINFNECIFGLYGQKNYNKNNRAKVFEEMVKKDSNIIKNIIENL</sequence>
<evidence type="ECO:0000256" key="1">
    <source>
        <dbReference type="SAM" id="Phobius"/>
    </source>
</evidence>
<feature type="transmembrane region" description="Helical" evidence="1">
    <location>
        <begin position="80"/>
        <end position="100"/>
    </location>
</feature>
<dbReference type="KEGG" id="sll:SLITO_v1c10460"/>
<reference evidence="2 3" key="1">
    <citation type="journal article" date="2015" name="Genome Announc.">
        <title>Complete Genome Sequence of Spiroplasma litorale TN-1T (DSM 21781), a Bacterium Isolated from a Green-Eyed Horsefly (Tabanus nigrovittatus).</title>
        <authorList>
            <person name="Lo W.S."/>
            <person name="Lai Y.C."/>
            <person name="Lien Y.W."/>
            <person name="Wang T.H."/>
            <person name="Kuo C.H."/>
        </authorList>
    </citation>
    <scope>NUCLEOTIDE SEQUENCE [LARGE SCALE GENOMIC DNA]</scope>
    <source>
        <strain evidence="2 3">TN-1</strain>
    </source>
</reference>
<gene>
    <name evidence="2" type="ORF">SLITO_v1c10460</name>
</gene>
<proteinExistence type="predicted"/>
<organism evidence="2 3">
    <name type="scientific">Spiroplasma litorale</name>
    <dbReference type="NCBI Taxonomy" id="216942"/>
    <lineage>
        <taxon>Bacteria</taxon>
        <taxon>Bacillati</taxon>
        <taxon>Mycoplasmatota</taxon>
        <taxon>Mollicutes</taxon>
        <taxon>Entomoplasmatales</taxon>
        <taxon>Spiroplasmataceae</taxon>
        <taxon>Spiroplasma</taxon>
    </lineage>
</organism>
<protein>
    <recommendedName>
        <fullName evidence="4">DUF3137 domain-containing protein</fullName>
    </recommendedName>
</protein>
<name>A0A0K1W3H3_9MOLU</name>
<keyword evidence="3" id="KW-1185">Reference proteome</keyword>
<evidence type="ECO:0000313" key="3">
    <source>
        <dbReference type="Proteomes" id="UP000067476"/>
    </source>
</evidence>
<evidence type="ECO:0008006" key="4">
    <source>
        <dbReference type="Google" id="ProtNLM"/>
    </source>
</evidence>
<dbReference type="Proteomes" id="UP000067476">
    <property type="component" value="Chromosome"/>
</dbReference>
<dbReference type="RefSeq" id="WP_075058735.1">
    <property type="nucleotide sequence ID" value="NZ_CP012357.1"/>
</dbReference>
<keyword evidence="1" id="KW-1133">Transmembrane helix</keyword>
<keyword evidence="1" id="KW-0812">Transmembrane</keyword>
<accession>A0A0K1W3H3</accession>
<dbReference type="EMBL" id="CP012357">
    <property type="protein sequence ID" value="AKX34657.1"/>
    <property type="molecule type" value="Genomic_DNA"/>
</dbReference>
<keyword evidence="1" id="KW-0472">Membrane</keyword>